<evidence type="ECO:0000313" key="5">
    <source>
        <dbReference type="EMBL" id="HJC36859.1"/>
    </source>
</evidence>
<dbReference type="CDD" id="cd10549">
    <property type="entry name" value="MtMvhB_like"/>
    <property type="match status" value="1"/>
</dbReference>
<proteinExistence type="predicted"/>
<dbReference type="AlphaFoldDB" id="A0A9D2NS03"/>
<name>A0A9D2NS03_9FIRM</name>
<dbReference type="InterPro" id="IPR017900">
    <property type="entry name" value="4Fe4S_Fe_S_CS"/>
</dbReference>
<dbReference type="SUPFAM" id="SSF53920">
    <property type="entry name" value="Fe-only hydrogenase"/>
    <property type="match status" value="1"/>
</dbReference>
<feature type="domain" description="4Fe-4S ferredoxin-type" evidence="4">
    <location>
        <begin position="111"/>
        <end position="141"/>
    </location>
</feature>
<protein>
    <submittedName>
        <fullName evidence="5">4Fe-4S dicluster domain-containing protein</fullName>
    </submittedName>
</protein>
<dbReference type="EMBL" id="DWWM01000044">
    <property type="protein sequence ID" value="HJC36859.1"/>
    <property type="molecule type" value="Genomic_DNA"/>
</dbReference>
<keyword evidence="1" id="KW-0479">Metal-binding</keyword>
<dbReference type="Gene3D" id="3.40.950.10">
    <property type="entry name" value="Fe-only Hydrogenase (Larger Subunit), Chain L, domain 3"/>
    <property type="match status" value="1"/>
</dbReference>
<dbReference type="InterPro" id="IPR004108">
    <property type="entry name" value="Fe_hydrogenase_lsu_C"/>
</dbReference>
<dbReference type="InterPro" id="IPR017896">
    <property type="entry name" value="4Fe4S_Fe-S-bd"/>
</dbReference>
<dbReference type="SUPFAM" id="SSF54862">
    <property type="entry name" value="4Fe-4S ferredoxins"/>
    <property type="match status" value="1"/>
</dbReference>
<dbReference type="GO" id="GO:0051536">
    <property type="term" value="F:iron-sulfur cluster binding"/>
    <property type="evidence" value="ECO:0007669"/>
    <property type="project" value="UniProtKB-KW"/>
</dbReference>
<dbReference type="Pfam" id="PF00037">
    <property type="entry name" value="Fer4"/>
    <property type="match status" value="1"/>
</dbReference>
<evidence type="ECO:0000256" key="3">
    <source>
        <dbReference type="ARBA" id="ARBA00023014"/>
    </source>
</evidence>
<reference evidence="5" key="1">
    <citation type="journal article" date="2021" name="PeerJ">
        <title>Extensive microbial diversity within the chicken gut microbiome revealed by metagenomics and culture.</title>
        <authorList>
            <person name="Gilroy R."/>
            <person name="Ravi A."/>
            <person name="Getino M."/>
            <person name="Pursley I."/>
            <person name="Horton D.L."/>
            <person name="Alikhan N.F."/>
            <person name="Baker D."/>
            <person name="Gharbi K."/>
            <person name="Hall N."/>
            <person name="Watson M."/>
            <person name="Adriaenssens E.M."/>
            <person name="Foster-Nyarko E."/>
            <person name="Jarju S."/>
            <person name="Secka A."/>
            <person name="Antonio M."/>
            <person name="Oren A."/>
            <person name="Chaudhuri R.R."/>
            <person name="La Ragione R."/>
            <person name="Hildebrand F."/>
            <person name="Pallen M.J."/>
        </authorList>
    </citation>
    <scope>NUCLEOTIDE SEQUENCE</scope>
    <source>
        <strain evidence="5">CHK187-11901</strain>
    </source>
</reference>
<evidence type="ECO:0000259" key="4">
    <source>
        <dbReference type="PROSITE" id="PS51379"/>
    </source>
</evidence>
<evidence type="ECO:0000256" key="2">
    <source>
        <dbReference type="ARBA" id="ARBA00023004"/>
    </source>
</evidence>
<evidence type="ECO:0000313" key="6">
    <source>
        <dbReference type="Proteomes" id="UP000823896"/>
    </source>
</evidence>
<organism evidence="5 6">
    <name type="scientific">Candidatus Merdibacter merdavium</name>
    <dbReference type="NCBI Taxonomy" id="2838692"/>
    <lineage>
        <taxon>Bacteria</taxon>
        <taxon>Bacillati</taxon>
        <taxon>Bacillota</taxon>
        <taxon>Erysipelotrichia</taxon>
        <taxon>Erysipelotrichales</taxon>
        <taxon>Erysipelotrichaceae</taxon>
        <taxon>Merdibacter</taxon>
    </lineage>
</organism>
<comment type="caution">
    <text evidence="5">The sequence shown here is derived from an EMBL/GenBank/DDBJ whole genome shotgun (WGS) entry which is preliminary data.</text>
</comment>
<reference evidence="5" key="2">
    <citation type="submission" date="2021-04" db="EMBL/GenBank/DDBJ databases">
        <authorList>
            <person name="Gilroy R."/>
        </authorList>
    </citation>
    <scope>NUCLEOTIDE SEQUENCE</scope>
    <source>
        <strain evidence="5">CHK187-11901</strain>
    </source>
</reference>
<evidence type="ECO:0000256" key="1">
    <source>
        <dbReference type="ARBA" id="ARBA00022723"/>
    </source>
</evidence>
<feature type="domain" description="4Fe-4S ferredoxin-type" evidence="4">
    <location>
        <begin position="142"/>
        <end position="171"/>
    </location>
</feature>
<keyword evidence="2" id="KW-0408">Iron</keyword>
<dbReference type="InterPro" id="IPR009016">
    <property type="entry name" value="Fe_hydrogenase"/>
</dbReference>
<dbReference type="Gene3D" id="3.30.70.20">
    <property type="match status" value="2"/>
</dbReference>
<dbReference type="InterPro" id="IPR027631">
    <property type="entry name" value="Mono_FeFe_hydrog"/>
</dbReference>
<gene>
    <name evidence="5" type="ORF">H9702_06980</name>
</gene>
<accession>A0A9D2NS03</accession>
<dbReference type="NCBIfam" id="TIGR04105">
    <property type="entry name" value="FeFe_hydrog_B1"/>
    <property type="match status" value="1"/>
</dbReference>
<dbReference type="Proteomes" id="UP000823896">
    <property type="component" value="Unassembled WGS sequence"/>
</dbReference>
<dbReference type="Pfam" id="PF12837">
    <property type="entry name" value="Fer4_6"/>
    <property type="match status" value="1"/>
</dbReference>
<dbReference type="InterPro" id="IPR050340">
    <property type="entry name" value="Cytosolic_Fe-S_CAF"/>
</dbReference>
<dbReference type="PROSITE" id="PS00198">
    <property type="entry name" value="4FE4S_FER_1"/>
    <property type="match status" value="2"/>
</dbReference>
<dbReference type="PROSITE" id="PS51379">
    <property type="entry name" value="4FE4S_FER_2"/>
    <property type="match status" value="3"/>
</dbReference>
<dbReference type="PANTHER" id="PTHR11615">
    <property type="entry name" value="NITRATE, FORMATE, IRON DEHYDROGENASE"/>
    <property type="match status" value="1"/>
</dbReference>
<feature type="domain" description="4Fe-4S ferredoxin-type" evidence="4">
    <location>
        <begin position="188"/>
        <end position="217"/>
    </location>
</feature>
<sequence length="505" mass="54844">MRGIYNSVTDIRRKVFTEIARLAYEGGDYAKKIEELPYKILPGHKASYRNSIFLERAIIGERLRLGIGLPLRSMEEQSTLSDGIEESAIAEKYYDDPLINIIKFACNACPEKKIVVTDTCQGCLSHQCTEVCPKDAIHIVNGKSLIDQDKCIKCGRCMEACPYHAINKLERPCASSCGMDAIHSDADGYAEIDYDKCVSCGMCLVNCPFGAIVDKGQIFQTIHAIKDGHEVIAAIAPAFVGQFGPSVTPDKVKGALKELGFADVVEVAIGADLCTIEEAEDFLNKVPEKQPFMATSCCPAWSVMAKKLFPDFKPYISMALTPMVLTGRLIKKEKPNAKVVFIGPCAAKKLEASRRSIRSDVDFVLTFEEVMGMFVAKGVNLEQISVSDPLTEGTGSGRGFAVSGGVAEAVKNQILKDHPDMEVKVQAAEGLKNCKTMLMMAKAGRLNGYLLEGMACPGGCVAGAGTLQPVMKSSTLVKKYVKEADKQISSESAYSSNLNLLTEHE</sequence>
<dbReference type="GO" id="GO:0046872">
    <property type="term" value="F:metal ion binding"/>
    <property type="evidence" value="ECO:0007669"/>
    <property type="project" value="UniProtKB-KW"/>
</dbReference>
<dbReference type="Pfam" id="PF02906">
    <property type="entry name" value="Fe_hyd_lg_C"/>
    <property type="match status" value="1"/>
</dbReference>
<keyword evidence="3" id="KW-0411">Iron-sulfur</keyword>